<dbReference type="Proteomes" id="UP000216446">
    <property type="component" value="Unassembled WGS sequence"/>
</dbReference>
<evidence type="ECO:0000259" key="5">
    <source>
        <dbReference type="Pfam" id="PF01625"/>
    </source>
</evidence>
<sequence>MATTETATLGGGCFWCTEAVLEKLRGVKSVTSGYAGGKIPNPSYREICTGLTGHAEVVRVEFDPDVISYADLLRVFFATHDPTTLNQQGADRGTQYRSTIMYDSEEHRKTAEAVIEELKDTFDRPIVTEVVEEPTFYPAEDYHQEYYRSNPGQPYCQAVIAPKVAKLRAHYLDKLAA</sequence>
<dbReference type="Pfam" id="PF01625">
    <property type="entry name" value="PMSR"/>
    <property type="match status" value="1"/>
</dbReference>
<feature type="active site" evidence="4">
    <location>
        <position position="13"/>
    </location>
</feature>
<evidence type="ECO:0000256" key="1">
    <source>
        <dbReference type="ARBA" id="ARBA00023002"/>
    </source>
</evidence>
<evidence type="ECO:0000256" key="4">
    <source>
        <dbReference type="HAMAP-Rule" id="MF_01401"/>
    </source>
</evidence>
<keyword evidence="7" id="KW-1185">Reference proteome</keyword>
<dbReference type="GO" id="GO:0008113">
    <property type="term" value="F:peptide-methionine (S)-S-oxide reductase activity"/>
    <property type="evidence" value="ECO:0007669"/>
    <property type="project" value="UniProtKB-UniRule"/>
</dbReference>
<comment type="caution">
    <text evidence="6">The sequence shown here is derived from an EMBL/GenBank/DDBJ whole genome shotgun (WGS) entry which is preliminary data.</text>
</comment>
<comment type="similarity">
    <text evidence="4">Belongs to the MsrA Met sulfoxide reductase family.</text>
</comment>
<dbReference type="PANTHER" id="PTHR43774:SF1">
    <property type="entry name" value="PEPTIDE METHIONINE SULFOXIDE REDUCTASE MSRA 2"/>
    <property type="match status" value="1"/>
</dbReference>
<dbReference type="NCBIfam" id="TIGR00401">
    <property type="entry name" value="msrA"/>
    <property type="match status" value="1"/>
</dbReference>
<comment type="function">
    <text evidence="4">Has an important function as a repair enzyme for proteins that have been inactivated by oxidation. Catalyzes the reversible oxidation-reduction of methionine sulfoxide in proteins to methionine.</text>
</comment>
<dbReference type="AlphaFoldDB" id="A0A259TXA0"/>
<evidence type="ECO:0000256" key="2">
    <source>
        <dbReference type="ARBA" id="ARBA00047806"/>
    </source>
</evidence>
<dbReference type="OrthoDB" id="4174719at2"/>
<organism evidence="6 7">
    <name type="scientific">Rubricoccus marinus</name>
    <dbReference type="NCBI Taxonomy" id="716817"/>
    <lineage>
        <taxon>Bacteria</taxon>
        <taxon>Pseudomonadati</taxon>
        <taxon>Rhodothermota</taxon>
        <taxon>Rhodothermia</taxon>
        <taxon>Rhodothermales</taxon>
        <taxon>Rubricoccaceae</taxon>
        <taxon>Rubricoccus</taxon>
    </lineage>
</organism>
<evidence type="ECO:0000313" key="6">
    <source>
        <dbReference type="EMBL" id="OZC02385.1"/>
    </source>
</evidence>
<name>A0A259TXA0_9BACT</name>
<dbReference type="EC" id="1.8.4.11" evidence="4"/>
<comment type="catalytic activity">
    <reaction evidence="2 4">
        <text>L-methionyl-[protein] + [thioredoxin]-disulfide + H2O = L-methionyl-(S)-S-oxide-[protein] + [thioredoxin]-dithiol</text>
        <dbReference type="Rhea" id="RHEA:14217"/>
        <dbReference type="Rhea" id="RHEA-COMP:10698"/>
        <dbReference type="Rhea" id="RHEA-COMP:10700"/>
        <dbReference type="Rhea" id="RHEA-COMP:12313"/>
        <dbReference type="Rhea" id="RHEA-COMP:12315"/>
        <dbReference type="ChEBI" id="CHEBI:15377"/>
        <dbReference type="ChEBI" id="CHEBI:16044"/>
        <dbReference type="ChEBI" id="CHEBI:29950"/>
        <dbReference type="ChEBI" id="CHEBI:44120"/>
        <dbReference type="ChEBI" id="CHEBI:50058"/>
        <dbReference type="EC" id="1.8.4.11"/>
    </reaction>
</comment>
<accession>A0A259TXA0</accession>
<comment type="catalytic activity">
    <reaction evidence="3 4">
        <text>[thioredoxin]-disulfide + L-methionine + H2O = L-methionine (S)-S-oxide + [thioredoxin]-dithiol</text>
        <dbReference type="Rhea" id="RHEA:19993"/>
        <dbReference type="Rhea" id="RHEA-COMP:10698"/>
        <dbReference type="Rhea" id="RHEA-COMP:10700"/>
        <dbReference type="ChEBI" id="CHEBI:15377"/>
        <dbReference type="ChEBI" id="CHEBI:29950"/>
        <dbReference type="ChEBI" id="CHEBI:50058"/>
        <dbReference type="ChEBI" id="CHEBI:57844"/>
        <dbReference type="ChEBI" id="CHEBI:58772"/>
        <dbReference type="EC" id="1.8.4.11"/>
    </reaction>
</comment>
<evidence type="ECO:0000313" key="7">
    <source>
        <dbReference type="Proteomes" id="UP000216446"/>
    </source>
</evidence>
<dbReference type="EMBL" id="MQWB01000001">
    <property type="protein sequence ID" value="OZC02385.1"/>
    <property type="molecule type" value="Genomic_DNA"/>
</dbReference>
<dbReference type="Gene3D" id="3.30.1060.10">
    <property type="entry name" value="Peptide methionine sulphoxide reductase MsrA"/>
    <property type="match status" value="1"/>
</dbReference>
<reference evidence="6 7" key="1">
    <citation type="submission" date="2016-11" db="EMBL/GenBank/DDBJ databases">
        <title>Study of marine rhodopsin-containing bacteria.</title>
        <authorList>
            <person name="Yoshizawa S."/>
            <person name="Kumagai Y."/>
            <person name="Kogure K."/>
        </authorList>
    </citation>
    <scope>NUCLEOTIDE SEQUENCE [LARGE SCALE GENOMIC DNA]</scope>
    <source>
        <strain evidence="6 7">SG-29</strain>
    </source>
</reference>
<protein>
    <recommendedName>
        <fullName evidence="4">Peptide methionine sulfoxide reductase MsrA</fullName>
        <shortName evidence="4">Protein-methionine-S-oxide reductase</shortName>
        <ecNumber evidence="4">1.8.4.11</ecNumber>
    </recommendedName>
    <alternativeName>
        <fullName evidence="4">Peptide-methionine (S)-S-oxide reductase</fullName>
        <shortName evidence="4">Peptide Met(O) reductase</shortName>
    </alternativeName>
</protein>
<dbReference type="PANTHER" id="PTHR43774">
    <property type="entry name" value="PEPTIDE METHIONINE SULFOXIDE REDUCTASE"/>
    <property type="match status" value="1"/>
</dbReference>
<dbReference type="InParanoid" id="A0A259TXA0"/>
<dbReference type="InterPro" id="IPR036509">
    <property type="entry name" value="Met_Sox_Rdtase_MsrA_sf"/>
</dbReference>
<dbReference type="HAMAP" id="MF_01401">
    <property type="entry name" value="MsrA"/>
    <property type="match status" value="1"/>
</dbReference>
<proteinExistence type="inferred from homology"/>
<dbReference type="InterPro" id="IPR002569">
    <property type="entry name" value="Met_Sox_Rdtase_MsrA_dom"/>
</dbReference>
<dbReference type="GO" id="GO:0033744">
    <property type="term" value="F:L-methionine:thioredoxin-disulfide S-oxidoreductase activity"/>
    <property type="evidence" value="ECO:0007669"/>
    <property type="project" value="RHEA"/>
</dbReference>
<dbReference type="RefSeq" id="WP_094546586.1">
    <property type="nucleotide sequence ID" value="NZ_MQWB01000001.1"/>
</dbReference>
<gene>
    <name evidence="4" type="primary">msrA</name>
    <name evidence="6" type="ORF">BSZ36_04970</name>
</gene>
<feature type="domain" description="Peptide methionine sulphoxide reductase MsrA" evidence="5">
    <location>
        <begin position="6"/>
        <end position="157"/>
    </location>
</feature>
<evidence type="ECO:0000256" key="3">
    <source>
        <dbReference type="ARBA" id="ARBA00048782"/>
    </source>
</evidence>
<dbReference type="FunCoup" id="A0A259TXA0">
    <property type="interactions" value="480"/>
</dbReference>
<keyword evidence="1 4" id="KW-0560">Oxidoreductase</keyword>
<dbReference type="SUPFAM" id="SSF55068">
    <property type="entry name" value="Peptide methionine sulfoxide reductase"/>
    <property type="match status" value="1"/>
</dbReference>